<evidence type="ECO:0000313" key="2">
    <source>
        <dbReference type="Proteomes" id="UP000315891"/>
    </source>
</evidence>
<reference evidence="1 2" key="1">
    <citation type="submission" date="2019-07" db="EMBL/GenBank/DDBJ databases">
        <title>Lysobacter weifangensis sp. nov., isolated from bensulfuron-methyl contaminated farmland soil.</title>
        <authorList>
            <person name="Zhao H."/>
        </authorList>
    </citation>
    <scope>NUCLEOTIDE SEQUENCE [LARGE SCALE GENOMIC DNA]</scope>
    <source>
        <strain evidence="1 2">CC-Bw-6</strain>
    </source>
</reference>
<sequence>MASTDIRYAGRAFLYVLRLSGPEDILKVGISQNPFMRWPAFHPRWFEAFDLEHSLLVETETRSDAQCIETQMHRTLNSHRCPVPMTMRQQAGGETEWYRGAYSAIRRIMEELTAQGYVVHNTATPWLAAVMREQQDTLVGLIHQAHSDARAGWLTSMQRQALFDLLDAHRALDPGVATAWPAELLADLGFRQ</sequence>
<organism evidence="1 2">
    <name type="scientific">Pseudoluteimonas lycopersici</name>
    <dbReference type="NCBI Taxonomy" id="1324796"/>
    <lineage>
        <taxon>Bacteria</taxon>
        <taxon>Pseudomonadati</taxon>
        <taxon>Pseudomonadota</taxon>
        <taxon>Gammaproteobacteria</taxon>
        <taxon>Lysobacterales</taxon>
        <taxon>Lysobacteraceae</taxon>
        <taxon>Pseudoluteimonas</taxon>
    </lineage>
</organism>
<proteinExistence type="predicted"/>
<dbReference type="OrthoDB" id="5995845at2"/>
<keyword evidence="2" id="KW-1185">Reference proteome</keyword>
<gene>
    <name evidence="1" type="ORF">FNZ56_04285</name>
</gene>
<dbReference type="Proteomes" id="UP000315891">
    <property type="component" value="Chromosome"/>
</dbReference>
<name>A0A516V3P2_9GAMM</name>
<accession>A0A516V3P2</accession>
<dbReference type="EMBL" id="CP041742">
    <property type="protein sequence ID" value="QDQ73146.1"/>
    <property type="molecule type" value="Genomic_DNA"/>
</dbReference>
<dbReference type="RefSeq" id="WP_143878659.1">
    <property type="nucleotide sequence ID" value="NZ_BAABLZ010000001.1"/>
</dbReference>
<evidence type="ECO:0000313" key="1">
    <source>
        <dbReference type="EMBL" id="QDQ73146.1"/>
    </source>
</evidence>
<protein>
    <submittedName>
        <fullName evidence="1">GIY-YIG nuclease family protein</fullName>
    </submittedName>
</protein>
<dbReference type="AlphaFoldDB" id="A0A516V3P2"/>
<dbReference type="Pfam" id="PF13455">
    <property type="entry name" value="MUG113"/>
    <property type="match status" value="1"/>
</dbReference>